<organism evidence="7 8">
    <name type="scientific">Talaromyces rugulosus</name>
    <name type="common">Penicillium rugulosum</name>
    <dbReference type="NCBI Taxonomy" id="121627"/>
    <lineage>
        <taxon>Eukaryota</taxon>
        <taxon>Fungi</taxon>
        <taxon>Dikarya</taxon>
        <taxon>Ascomycota</taxon>
        <taxon>Pezizomycotina</taxon>
        <taxon>Eurotiomycetes</taxon>
        <taxon>Eurotiomycetidae</taxon>
        <taxon>Eurotiales</taxon>
        <taxon>Trichocomaceae</taxon>
        <taxon>Talaromyces</taxon>
        <taxon>Talaromyces sect. Islandici</taxon>
    </lineage>
</organism>
<dbReference type="InterPro" id="IPR023352">
    <property type="entry name" value="MAPEG-like_dom_sf"/>
</dbReference>
<evidence type="ECO:0000256" key="2">
    <source>
        <dbReference type="ARBA" id="ARBA00022692"/>
    </source>
</evidence>
<accession>A0A7H8QGU9</accession>
<dbReference type="InterPro" id="IPR039535">
    <property type="entry name" value="ASST-like"/>
</dbReference>
<reference evidence="8" key="1">
    <citation type="submission" date="2020-06" db="EMBL/GenBank/DDBJ databases">
        <title>A chromosome-scale genome assembly of Talaromyces rugulosus W13939.</title>
        <authorList>
            <person name="Wang B."/>
            <person name="Guo L."/>
            <person name="Ye K."/>
            <person name="Wang L."/>
        </authorList>
    </citation>
    <scope>NUCLEOTIDE SEQUENCE [LARGE SCALE GENOMIC DNA]</scope>
    <source>
        <strain evidence="8">W13939</strain>
    </source>
</reference>
<keyword evidence="8" id="KW-1185">Reference proteome</keyword>
<evidence type="ECO:0000313" key="8">
    <source>
        <dbReference type="Proteomes" id="UP000509510"/>
    </source>
</evidence>
<feature type="transmembrane region" description="Helical" evidence="6">
    <location>
        <begin position="29"/>
        <end position="50"/>
    </location>
</feature>
<protein>
    <submittedName>
        <fullName evidence="7">Uncharacterized protein</fullName>
    </submittedName>
</protein>
<dbReference type="InterPro" id="IPR053143">
    <property type="entry name" value="Arylsulfate_ST"/>
</dbReference>
<keyword evidence="3 6" id="KW-1133">Transmembrane helix</keyword>
<dbReference type="InterPro" id="IPR011047">
    <property type="entry name" value="Quinoprotein_ADH-like_sf"/>
</dbReference>
<comment type="subcellular location">
    <subcellularLocation>
        <location evidence="1">Membrane</location>
    </subcellularLocation>
</comment>
<evidence type="ECO:0000256" key="5">
    <source>
        <dbReference type="SAM" id="MobiDB-lite"/>
    </source>
</evidence>
<dbReference type="Pfam" id="PF01124">
    <property type="entry name" value="MAPEG"/>
    <property type="match status" value="1"/>
</dbReference>
<proteinExistence type="predicted"/>
<dbReference type="InterPro" id="IPR001129">
    <property type="entry name" value="Membr-assoc_MAPEG"/>
</dbReference>
<keyword evidence="2 6" id="KW-0812">Transmembrane</keyword>
<evidence type="ECO:0000313" key="7">
    <source>
        <dbReference type="EMBL" id="QKX53146.1"/>
    </source>
</evidence>
<dbReference type="Gene3D" id="1.20.120.550">
    <property type="entry name" value="Membrane associated eicosanoid/glutathione metabolism-like domain"/>
    <property type="match status" value="1"/>
</dbReference>
<dbReference type="PANTHER" id="PTHR35340:SF5">
    <property type="entry name" value="ASST-DOMAIN-CONTAINING PROTEIN"/>
    <property type="match status" value="1"/>
</dbReference>
<evidence type="ECO:0000256" key="1">
    <source>
        <dbReference type="ARBA" id="ARBA00004370"/>
    </source>
</evidence>
<dbReference type="RefSeq" id="XP_035339325.1">
    <property type="nucleotide sequence ID" value="XM_035483432.1"/>
</dbReference>
<dbReference type="AlphaFoldDB" id="A0A7H8QGU9"/>
<sequence>MTAPTYLSQKGPVQQQPPHGLPRPWQRAALIRGIIIGFFLSILFLSRGHYHGLDMKRLQDLWRHPSELSWSDLRLSSSMRRYVSFDLELPLLESLRSDARCEPEYIFFTPGGRSPMILNNLGELVWAAQSSAATQNFRVQRYRQQDYLTYWAGKPFGPGYYYMLDSSYNERYVVSPVGDIYGHPHDFTITSRDTALITAHDKRRADLSSVGGPQDGWIFDGVFQEIDIASGKLIFEWRSSEHVPVAHTYKRFEQGEGTEHHPFDYFHINNVDQDAVGNYIISAGHTHTVSCIERSTGEVLWNLGGKGNSFLDFGERPIVQFKWPHAARWHDNDTLTVLESDGDHHPRSLPSESRGMLIQLDVPNRFAKVRQTYSNPEGIRTRFEGSMQLLEDTGNVFVGWGGDAGYTEFNADGTTLCDVRFGRSHLLSGKHGGPSQISKGPWTGKPLTKPVALATGGKIFAHWNGATEVTEWQVQAQLHSSPEALSELPEFHGVGRFRKTGFETAIDTHLFDRNTQFRIAALDRNGNELGHTTVFDLKESWVEATGLSPSQLGVVAGVCLVGCLVTAASTLHLRLKRRESSILSTFGINTGVNHSAGFLLAHWFFAYGVLSTRPAKARAGIDDNRNPRHDLAKYGERAVSEGKITRRQLDRMTRLQSAHENAVEGFAFFAAAIILANVAKVDTETIDLIGVWYSASRVAYALAYYSIEDKSLSYLRSAAWWSGNWSCIMGIWWASKKL</sequence>
<dbReference type="PANTHER" id="PTHR35340">
    <property type="entry name" value="PQQ ENZYME REPEAT PROTEIN-RELATED"/>
    <property type="match status" value="1"/>
</dbReference>
<evidence type="ECO:0000256" key="4">
    <source>
        <dbReference type="ARBA" id="ARBA00023136"/>
    </source>
</evidence>
<dbReference type="SUPFAM" id="SSF161084">
    <property type="entry name" value="MAPEG domain-like"/>
    <property type="match status" value="1"/>
</dbReference>
<dbReference type="Pfam" id="PF14269">
    <property type="entry name" value="Arylsulfotran_2"/>
    <property type="match status" value="1"/>
</dbReference>
<dbReference type="GeneID" id="55987737"/>
<evidence type="ECO:0000256" key="6">
    <source>
        <dbReference type="SAM" id="Phobius"/>
    </source>
</evidence>
<dbReference type="EMBL" id="CP055898">
    <property type="protein sequence ID" value="QKX53146.1"/>
    <property type="molecule type" value="Genomic_DNA"/>
</dbReference>
<dbReference type="SUPFAM" id="SSF50998">
    <property type="entry name" value="Quinoprotein alcohol dehydrogenase-like"/>
    <property type="match status" value="1"/>
</dbReference>
<feature type="region of interest" description="Disordered" evidence="5">
    <location>
        <begin position="1"/>
        <end position="21"/>
    </location>
</feature>
<dbReference type="GO" id="GO:0016020">
    <property type="term" value="C:membrane"/>
    <property type="evidence" value="ECO:0007669"/>
    <property type="project" value="UniProtKB-SubCell"/>
</dbReference>
<dbReference type="OrthoDB" id="5427350at2759"/>
<dbReference type="Proteomes" id="UP000509510">
    <property type="component" value="Chromosome I"/>
</dbReference>
<gene>
    <name evidence="7" type="ORF">TRUGW13939_00222</name>
</gene>
<name>A0A7H8QGU9_TALRU</name>
<feature type="compositionally biased region" description="Polar residues" evidence="5">
    <location>
        <begin position="1"/>
        <end position="17"/>
    </location>
</feature>
<evidence type="ECO:0000256" key="3">
    <source>
        <dbReference type="ARBA" id="ARBA00022989"/>
    </source>
</evidence>
<dbReference type="KEGG" id="trg:TRUGW13939_00222"/>
<keyword evidence="4 6" id="KW-0472">Membrane</keyword>